<reference evidence="5 6" key="1">
    <citation type="submission" date="2018-05" db="EMBL/GenBank/DDBJ databases">
        <title>Genomic Encyclopedia of Type Strains, Phase IV (KMG-IV): sequencing the most valuable type-strain genomes for metagenomic binning, comparative biology and taxonomic classification.</title>
        <authorList>
            <person name="Goeker M."/>
        </authorList>
    </citation>
    <scope>NUCLEOTIDE SEQUENCE [LARGE SCALE GENOMIC DNA]</scope>
    <source>
        <strain evidence="5 6">DSM 6986</strain>
    </source>
</reference>
<keyword evidence="3" id="KW-0949">S-adenosyl-L-methionine</keyword>
<keyword evidence="1 5" id="KW-0489">Methyltransferase</keyword>
<protein>
    <submittedName>
        <fullName evidence="5">Methyltransferase family protein</fullName>
    </submittedName>
</protein>
<dbReference type="Proteomes" id="UP000245396">
    <property type="component" value="Unassembled WGS sequence"/>
</dbReference>
<dbReference type="Pfam" id="PF08242">
    <property type="entry name" value="Methyltransf_12"/>
    <property type="match status" value="1"/>
</dbReference>
<comment type="caution">
    <text evidence="5">The sequence shown here is derived from an EMBL/GenBank/DDBJ whole genome shotgun (WGS) entry which is preliminary data.</text>
</comment>
<dbReference type="GO" id="GO:0032259">
    <property type="term" value="P:methylation"/>
    <property type="evidence" value="ECO:0007669"/>
    <property type="project" value="UniProtKB-KW"/>
</dbReference>
<keyword evidence="2 5" id="KW-0808">Transferase</keyword>
<evidence type="ECO:0000256" key="3">
    <source>
        <dbReference type="ARBA" id="ARBA00022691"/>
    </source>
</evidence>
<dbReference type="Gene3D" id="3.40.50.150">
    <property type="entry name" value="Vaccinia Virus protein VP39"/>
    <property type="match status" value="1"/>
</dbReference>
<proteinExistence type="predicted"/>
<dbReference type="EMBL" id="QGGG01000004">
    <property type="protein sequence ID" value="PWJ85022.1"/>
    <property type="molecule type" value="Genomic_DNA"/>
</dbReference>
<accession>A0A316C5C3</accession>
<sequence length="208" mass="23110">MKPFGKLDPRALLESPAAYGMHSRLAAPHARKRDFVDRFLRPGASDRVLDIGCGTAALLPHLPAGVTYVGFDLSERYIEDARRIHGSRGAFHHRALTAEAAREFEPFDLVMAIGVLHHLDDREAELLFRVAHEALKPGGRLVTCDGAFVPGQNPIARLLLKMDRGRYVRPPAAYEAIGRRVFSGIEHSVHHDLNSFPYTHCVMTGTRT</sequence>
<evidence type="ECO:0000256" key="1">
    <source>
        <dbReference type="ARBA" id="ARBA00022603"/>
    </source>
</evidence>
<gene>
    <name evidence="5" type="ORF">C7441_104291</name>
</gene>
<dbReference type="RefSeq" id="WP_040693003.1">
    <property type="nucleotide sequence ID" value="NZ_QGGG01000004.1"/>
</dbReference>
<name>A0A316C5C3_PSESE</name>
<keyword evidence="6" id="KW-1185">Reference proteome</keyword>
<organism evidence="5 6">
    <name type="scientific">Pseudaminobacter salicylatoxidans</name>
    <dbReference type="NCBI Taxonomy" id="93369"/>
    <lineage>
        <taxon>Bacteria</taxon>
        <taxon>Pseudomonadati</taxon>
        <taxon>Pseudomonadota</taxon>
        <taxon>Alphaproteobacteria</taxon>
        <taxon>Hyphomicrobiales</taxon>
        <taxon>Phyllobacteriaceae</taxon>
        <taxon>Pseudaminobacter</taxon>
    </lineage>
</organism>
<dbReference type="PANTHER" id="PTHR43464:SF19">
    <property type="entry name" value="UBIQUINONE BIOSYNTHESIS O-METHYLTRANSFERASE, MITOCHONDRIAL"/>
    <property type="match status" value="1"/>
</dbReference>
<dbReference type="AlphaFoldDB" id="A0A316C5C3"/>
<dbReference type="GO" id="GO:0008168">
    <property type="term" value="F:methyltransferase activity"/>
    <property type="evidence" value="ECO:0007669"/>
    <property type="project" value="UniProtKB-KW"/>
</dbReference>
<dbReference type="STRING" id="1192868.GCA_000304395_03293"/>
<dbReference type="PANTHER" id="PTHR43464">
    <property type="entry name" value="METHYLTRANSFERASE"/>
    <property type="match status" value="1"/>
</dbReference>
<dbReference type="CDD" id="cd02440">
    <property type="entry name" value="AdoMet_MTases"/>
    <property type="match status" value="1"/>
</dbReference>
<evidence type="ECO:0000313" key="5">
    <source>
        <dbReference type="EMBL" id="PWJ85022.1"/>
    </source>
</evidence>
<dbReference type="InterPro" id="IPR029063">
    <property type="entry name" value="SAM-dependent_MTases_sf"/>
</dbReference>
<dbReference type="InterPro" id="IPR013217">
    <property type="entry name" value="Methyltransf_12"/>
</dbReference>
<evidence type="ECO:0000259" key="4">
    <source>
        <dbReference type="Pfam" id="PF08242"/>
    </source>
</evidence>
<evidence type="ECO:0000256" key="2">
    <source>
        <dbReference type="ARBA" id="ARBA00022679"/>
    </source>
</evidence>
<evidence type="ECO:0000313" key="6">
    <source>
        <dbReference type="Proteomes" id="UP000245396"/>
    </source>
</evidence>
<feature type="domain" description="Methyltransferase type 12" evidence="4">
    <location>
        <begin position="49"/>
        <end position="141"/>
    </location>
</feature>
<dbReference type="SUPFAM" id="SSF53335">
    <property type="entry name" value="S-adenosyl-L-methionine-dependent methyltransferases"/>
    <property type="match status" value="1"/>
</dbReference>